<dbReference type="AlphaFoldDB" id="A0A2A5RP87"/>
<sequence length="240" mass="28191">MTFYDRLKTLVVESKKSFNQVERELGYPRNALANYRLGKQPSARRLSELADFFDVSDEYLLEKSNDRDHKKIQKLFNKLNDTNRQAVLDFIQNKLNEQEISEVGYTTVTITSFIYRGDYVWQQGRLDSKVDIPSAQVPDEYDIVIEPVGSDFFTEVKDGDLLFIKYDHKVDPNEVGGFIFNHEKFVRIVTSGGRLLYVHQDNPDFKHYVEENHADEKEFPESVIVNIFHTRTRSWEKVEH</sequence>
<feature type="domain" description="HTH cro/C1-type" evidence="1">
    <location>
        <begin position="7"/>
        <end position="60"/>
    </location>
</feature>
<dbReference type="EMBL" id="JXJU01000001">
    <property type="protein sequence ID" value="PCS01270.1"/>
    <property type="molecule type" value="Genomic_DNA"/>
</dbReference>
<evidence type="ECO:0000313" key="3">
    <source>
        <dbReference type="Proteomes" id="UP000218181"/>
    </source>
</evidence>
<gene>
    <name evidence="2" type="ORF">RT41_GL000034</name>
</gene>
<dbReference type="InterPro" id="IPR010982">
    <property type="entry name" value="Lambda_DNA-bd_dom_sf"/>
</dbReference>
<dbReference type="CDD" id="cd00093">
    <property type="entry name" value="HTH_XRE"/>
    <property type="match status" value="1"/>
</dbReference>
<dbReference type="SMART" id="SM00530">
    <property type="entry name" value="HTH_XRE"/>
    <property type="match status" value="1"/>
</dbReference>
<name>A0A2A5RP87_9LACT</name>
<dbReference type="PROSITE" id="PS50943">
    <property type="entry name" value="HTH_CROC1"/>
    <property type="match status" value="1"/>
</dbReference>
<evidence type="ECO:0000259" key="1">
    <source>
        <dbReference type="PROSITE" id="PS50943"/>
    </source>
</evidence>
<protein>
    <submittedName>
        <fullName evidence="2">Transcription regulator</fullName>
    </submittedName>
</protein>
<keyword evidence="3" id="KW-1185">Reference proteome</keyword>
<dbReference type="GO" id="GO:0003677">
    <property type="term" value="F:DNA binding"/>
    <property type="evidence" value="ECO:0007669"/>
    <property type="project" value="InterPro"/>
</dbReference>
<accession>A0A2A5RP87</accession>
<dbReference type="InterPro" id="IPR001387">
    <property type="entry name" value="Cro/C1-type_HTH"/>
</dbReference>
<dbReference type="InterPro" id="IPR036286">
    <property type="entry name" value="LexA/Signal_pep-like_sf"/>
</dbReference>
<dbReference type="Gene3D" id="2.10.109.10">
    <property type="entry name" value="Umud Fragment, subunit A"/>
    <property type="match status" value="1"/>
</dbReference>
<evidence type="ECO:0000313" key="2">
    <source>
        <dbReference type="EMBL" id="PCS01270.1"/>
    </source>
</evidence>
<dbReference type="Gene3D" id="1.10.260.40">
    <property type="entry name" value="lambda repressor-like DNA-binding domains"/>
    <property type="match status" value="1"/>
</dbReference>
<dbReference type="Proteomes" id="UP000218181">
    <property type="component" value="Unassembled WGS sequence"/>
</dbReference>
<proteinExistence type="predicted"/>
<dbReference type="SUPFAM" id="SSF47413">
    <property type="entry name" value="lambda repressor-like DNA-binding domains"/>
    <property type="match status" value="1"/>
</dbReference>
<comment type="caution">
    <text evidence="2">The sequence shown here is derived from an EMBL/GenBank/DDBJ whole genome shotgun (WGS) entry which is preliminary data.</text>
</comment>
<organism evidence="2 3">
    <name type="scientific">Lactococcus fujiensis JCM 16395</name>
    <dbReference type="NCBI Taxonomy" id="1291764"/>
    <lineage>
        <taxon>Bacteria</taxon>
        <taxon>Bacillati</taxon>
        <taxon>Bacillota</taxon>
        <taxon>Bacilli</taxon>
        <taxon>Lactobacillales</taxon>
        <taxon>Streptococcaceae</taxon>
        <taxon>Lactococcus</taxon>
    </lineage>
</organism>
<dbReference type="RefSeq" id="WP_180752655.1">
    <property type="nucleotide sequence ID" value="NZ_JXJU01000001.1"/>
</dbReference>
<reference evidence="2 3" key="1">
    <citation type="submission" date="2014-12" db="EMBL/GenBank/DDBJ databases">
        <title>Draft genome sequences of 10 type strains of Lactococcus.</title>
        <authorList>
            <person name="Sun Z."/>
            <person name="Zhong Z."/>
            <person name="Liu W."/>
            <person name="Zhang W."/>
            <person name="Zhang H."/>
        </authorList>
    </citation>
    <scope>NUCLEOTIDE SEQUENCE [LARGE SCALE GENOMIC DNA]</scope>
    <source>
        <strain evidence="2 3">JCM 16395</strain>
    </source>
</reference>
<dbReference type="STRING" id="1291764.GCA_001311235_00583"/>
<dbReference type="SUPFAM" id="SSF51306">
    <property type="entry name" value="LexA/Signal peptidase"/>
    <property type="match status" value="1"/>
</dbReference>